<dbReference type="Pfam" id="PF01359">
    <property type="entry name" value="Transposase_1"/>
    <property type="match status" value="1"/>
</dbReference>
<evidence type="ECO:0000313" key="1">
    <source>
        <dbReference type="EMBL" id="GFY00734.1"/>
    </source>
</evidence>
<dbReference type="Proteomes" id="UP000887159">
    <property type="component" value="Unassembled WGS sequence"/>
</dbReference>
<dbReference type="InterPro" id="IPR036390">
    <property type="entry name" value="WH_DNA-bd_sf"/>
</dbReference>
<protein>
    <submittedName>
        <fullName evidence="1">Mariner Mos1 transposase</fullName>
    </submittedName>
</protein>
<dbReference type="EMBL" id="BMAU01021221">
    <property type="protein sequence ID" value="GFY00734.1"/>
    <property type="molecule type" value="Genomic_DNA"/>
</dbReference>
<dbReference type="SUPFAM" id="SSF46785">
    <property type="entry name" value="Winged helix' DNA-binding domain"/>
    <property type="match status" value="1"/>
</dbReference>
<proteinExistence type="predicted"/>
<accession>A0A8X6RTF6</accession>
<dbReference type="PANTHER" id="PTHR46060">
    <property type="entry name" value="MARINER MOS1 TRANSPOSASE-LIKE PROTEIN"/>
    <property type="match status" value="1"/>
</dbReference>
<comment type="caution">
    <text evidence="1">The sequence shown here is derived from an EMBL/GenBank/DDBJ whole genome shotgun (WGS) entry which is preliminary data.</text>
</comment>
<dbReference type="GO" id="GO:0003676">
    <property type="term" value="F:nucleic acid binding"/>
    <property type="evidence" value="ECO:0007669"/>
    <property type="project" value="InterPro"/>
</dbReference>
<name>A0A8X6RTF6_TRICX</name>
<dbReference type="InterPro" id="IPR001888">
    <property type="entry name" value="Transposase_1"/>
</dbReference>
<organism evidence="1 2">
    <name type="scientific">Trichonephila clavipes</name>
    <name type="common">Golden silk orbweaver</name>
    <name type="synonym">Nephila clavipes</name>
    <dbReference type="NCBI Taxonomy" id="2585209"/>
    <lineage>
        <taxon>Eukaryota</taxon>
        <taxon>Metazoa</taxon>
        <taxon>Ecdysozoa</taxon>
        <taxon>Arthropoda</taxon>
        <taxon>Chelicerata</taxon>
        <taxon>Arachnida</taxon>
        <taxon>Araneae</taxon>
        <taxon>Araneomorphae</taxon>
        <taxon>Entelegynae</taxon>
        <taxon>Araneoidea</taxon>
        <taxon>Nephilidae</taxon>
        <taxon>Trichonephila</taxon>
    </lineage>
</organism>
<dbReference type="Gene3D" id="3.30.420.10">
    <property type="entry name" value="Ribonuclease H-like superfamily/Ribonuclease H"/>
    <property type="match status" value="1"/>
</dbReference>
<dbReference type="InterPro" id="IPR036397">
    <property type="entry name" value="RNaseH_sf"/>
</dbReference>
<dbReference type="PANTHER" id="PTHR46060:SF1">
    <property type="entry name" value="MARINER MOS1 TRANSPOSASE-LIKE PROTEIN"/>
    <property type="match status" value="1"/>
</dbReference>
<dbReference type="InterPro" id="IPR052709">
    <property type="entry name" value="Transposase-MT_Hybrid"/>
</dbReference>
<dbReference type="AlphaFoldDB" id="A0A8X6RTF6"/>
<keyword evidence="2" id="KW-1185">Reference proteome</keyword>
<gene>
    <name evidence="1" type="primary">mariner T</name>
    <name evidence="1" type="ORF">TNCV_2141261</name>
</gene>
<reference evidence="1" key="1">
    <citation type="submission" date="2020-08" db="EMBL/GenBank/DDBJ databases">
        <title>Multicomponent nature underlies the extraordinary mechanical properties of spider dragline silk.</title>
        <authorList>
            <person name="Kono N."/>
            <person name="Nakamura H."/>
            <person name="Mori M."/>
            <person name="Yoshida Y."/>
            <person name="Ohtoshi R."/>
            <person name="Malay A.D."/>
            <person name="Moran D.A.P."/>
            <person name="Tomita M."/>
            <person name="Numata K."/>
            <person name="Arakawa K."/>
        </authorList>
    </citation>
    <scope>NUCLEOTIDE SEQUENCE</scope>
</reference>
<evidence type="ECO:0000313" key="2">
    <source>
        <dbReference type="Proteomes" id="UP000887159"/>
    </source>
</evidence>
<sequence length="313" mass="35525">MRNDNSGKTTLLCLIHLPCPSNRGSLVVKAMDSWPACHEFESSTAEDHPCRGAMDVKSVDSSNVLPLNSLNSTVARNKIALAGYLQKVLDKPKFRRFRDTKRGAWQTSKKFEDAELQALLDEDDGKTQEHLAEQLNADQSTISRRLKAMSKIIKVGRWGANGPSTGKPKNRVRNVVCPLQTQEGPIYYELLKPGETVNTDCYKQQLLNLNDAILEKHEHYKKQQHKVIFLVNNAPSNRDKPTKDIVKALGWELLAHAAYSPDLTPSDYHLFASLGHALAEQRFISYENVKYWLDDWLASKDRTFFLAWYSQIV</sequence>